<evidence type="ECO:0000256" key="2">
    <source>
        <dbReference type="ARBA" id="ARBA00005528"/>
    </source>
</evidence>
<evidence type="ECO:0000256" key="8">
    <source>
        <dbReference type="ARBA" id="ARBA00022679"/>
    </source>
</evidence>
<sequence length="315" mass="34632">MKPNISKDSPKTLRQYRFFIEEGSLNEAEPGSILALHDPDLAHQLSKVLRLQAGDPVTLLDNSGRACHCIIESLPQRASLQRKQAGAKPVRKPLDVASRAGQPEPLRFRIASVKDDCNAEGRLAEKTDLSRPKILILLPVIKPARFEWALEKLTEVGVDIVQPTICNRSVHQDFNKADNESKFLRWHSIIKEAAEQCERNRLPILRPIKKITQAIKDESESNSRDQLLLLHLSERSNAPDMVTALSALCNPKTSKSATLVVALGPEGGLDSSEVALLEMSGFSPVSLGQNILRAETAAIVAIATAAQTLTKMSKY</sequence>
<evidence type="ECO:0000256" key="11">
    <source>
        <dbReference type="ARBA" id="ARBA00033196"/>
    </source>
</evidence>
<dbReference type="AlphaFoldDB" id="A0A8J7TMJ4"/>
<dbReference type="InterPro" id="IPR029028">
    <property type="entry name" value="Alpha/beta_knot_MTases"/>
</dbReference>
<evidence type="ECO:0000256" key="1">
    <source>
        <dbReference type="ARBA" id="ARBA00004496"/>
    </source>
</evidence>
<keyword evidence="8" id="KW-0808">Transferase</keyword>
<keyword evidence="6" id="KW-0698">rRNA processing</keyword>
<feature type="domain" description="Ribosomal RNA small subunit methyltransferase E methyltransferase" evidence="13">
    <location>
        <begin position="132"/>
        <end position="304"/>
    </location>
</feature>
<dbReference type="InterPro" id="IPR015947">
    <property type="entry name" value="PUA-like_sf"/>
</dbReference>
<keyword evidence="9" id="KW-0949">S-adenosyl-L-methionine</keyword>
<dbReference type="NCBIfam" id="TIGR00046">
    <property type="entry name" value="RsmE family RNA methyltransferase"/>
    <property type="match status" value="1"/>
</dbReference>
<name>A0A8J7TMJ4_9BACT</name>
<keyword evidence="5" id="KW-0963">Cytoplasm</keyword>
<dbReference type="SUPFAM" id="SSF75217">
    <property type="entry name" value="alpha/beta knot"/>
    <property type="match status" value="1"/>
</dbReference>
<comment type="function">
    <text evidence="10">Specifically methylates the N3 position of the uracil ring of uridine 1498 (m3U1498) in 16S rRNA. Acts on the fully assembled 30S ribosomal subunit.</text>
</comment>
<dbReference type="Proteomes" id="UP000664277">
    <property type="component" value="Unassembled WGS sequence"/>
</dbReference>
<dbReference type="Pfam" id="PF04452">
    <property type="entry name" value="Methyltrans_RNA"/>
    <property type="match status" value="1"/>
</dbReference>
<evidence type="ECO:0000256" key="12">
    <source>
        <dbReference type="ARBA" id="ARBA00047944"/>
    </source>
</evidence>
<accession>A0A8J7TMJ4</accession>
<reference evidence="14" key="1">
    <citation type="submission" date="2021-02" db="EMBL/GenBank/DDBJ databases">
        <title>Genome-Resolved Metagenomics of a Microbial Community Performing Photosynthetic Biological Nutrient Removal.</title>
        <authorList>
            <person name="Mcdaniel E.A."/>
        </authorList>
    </citation>
    <scope>NUCLEOTIDE SEQUENCE</scope>
    <source>
        <strain evidence="14">UWPOB_OBS1</strain>
    </source>
</reference>
<evidence type="ECO:0000313" key="15">
    <source>
        <dbReference type="Proteomes" id="UP000664277"/>
    </source>
</evidence>
<comment type="subcellular location">
    <subcellularLocation>
        <location evidence="1">Cytoplasm</location>
    </subcellularLocation>
</comment>
<dbReference type="InterPro" id="IPR006700">
    <property type="entry name" value="RsmE"/>
</dbReference>
<comment type="catalytic activity">
    <reaction evidence="12">
        <text>uridine(1498) in 16S rRNA + S-adenosyl-L-methionine = N(3)-methyluridine(1498) in 16S rRNA + S-adenosyl-L-homocysteine + H(+)</text>
        <dbReference type="Rhea" id="RHEA:42920"/>
        <dbReference type="Rhea" id="RHEA-COMP:10283"/>
        <dbReference type="Rhea" id="RHEA-COMP:10284"/>
        <dbReference type="ChEBI" id="CHEBI:15378"/>
        <dbReference type="ChEBI" id="CHEBI:57856"/>
        <dbReference type="ChEBI" id="CHEBI:59789"/>
        <dbReference type="ChEBI" id="CHEBI:65315"/>
        <dbReference type="ChEBI" id="CHEBI:74502"/>
        <dbReference type="EC" id="2.1.1.193"/>
    </reaction>
</comment>
<evidence type="ECO:0000256" key="7">
    <source>
        <dbReference type="ARBA" id="ARBA00022603"/>
    </source>
</evidence>
<dbReference type="SUPFAM" id="SSF88697">
    <property type="entry name" value="PUA domain-like"/>
    <property type="match status" value="1"/>
</dbReference>
<dbReference type="InterPro" id="IPR046886">
    <property type="entry name" value="RsmE_MTase_dom"/>
</dbReference>
<evidence type="ECO:0000256" key="4">
    <source>
        <dbReference type="ARBA" id="ARBA00013673"/>
    </source>
</evidence>
<evidence type="ECO:0000256" key="10">
    <source>
        <dbReference type="ARBA" id="ARBA00025699"/>
    </source>
</evidence>
<dbReference type="PANTHER" id="PTHR30027:SF3">
    <property type="entry name" value="16S RRNA (URACIL(1498)-N(3))-METHYLTRANSFERASE"/>
    <property type="match status" value="1"/>
</dbReference>
<dbReference type="EC" id="2.1.1.193" evidence="3"/>
<comment type="similarity">
    <text evidence="2">Belongs to the RNA methyltransferase RsmE family.</text>
</comment>
<evidence type="ECO:0000256" key="9">
    <source>
        <dbReference type="ARBA" id="ARBA00022691"/>
    </source>
</evidence>
<evidence type="ECO:0000313" key="14">
    <source>
        <dbReference type="EMBL" id="MBN8660875.1"/>
    </source>
</evidence>
<dbReference type="GO" id="GO:0070042">
    <property type="term" value="F:rRNA (uridine-N3-)-methyltransferase activity"/>
    <property type="evidence" value="ECO:0007669"/>
    <property type="project" value="TreeGrafter"/>
</dbReference>
<evidence type="ECO:0000256" key="6">
    <source>
        <dbReference type="ARBA" id="ARBA00022552"/>
    </source>
</evidence>
<evidence type="ECO:0000256" key="5">
    <source>
        <dbReference type="ARBA" id="ARBA00022490"/>
    </source>
</evidence>
<dbReference type="CDD" id="cd18084">
    <property type="entry name" value="RsmE-like"/>
    <property type="match status" value="1"/>
</dbReference>
<dbReference type="Gene3D" id="3.40.1280.10">
    <property type="match status" value="1"/>
</dbReference>
<dbReference type="GO" id="GO:0070475">
    <property type="term" value="P:rRNA base methylation"/>
    <property type="evidence" value="ECO:0007669"/>
    <property type="project" value="TreeGrafter"/>
</dbReference>
<dbReference type="GO" id="GO:0005737">
    <property type="term" value="C:cytoplasm"/>
    <property type="evidence" value="ECO:0007669"/>
    <property type="project" value="UniProtKB-SubCell"/>
</dbReference>
<keyword evidence="7" id="KW-0489">Methyltransferase</keyword>
<evidence type="ECO:0000256" key="3">
    <source>
        <dbReference type="ARBA" id="ARBA00012328"/>
    </source>
</evidence>
<comment type="caution">
    <text evidence="14">The sequence shown here is derived from an EMBL/GenBank/DDBJ whole genome shotgun (WGS) entry which is preliminary data.</text>
</comment>
<evidence type="ECO:0000259" key="13">
    <source>
        <dbReference type="Pfam" id="PF04452"/>
    </source>
</evidence>
<proteinExistence type="inferred from homology"/>
<dbReference type="PANTHER" id="PTHR30027">
    <property type="entry name" value="RIBOSOMAL RNA SMALL SUBUNIT METHYLTRANSFERASE E"/>
    <property type="match status" value="1"/>
</dbReference>
<protein>
    <recommendedName>
        <fullName evidence="4">Ribosomal RNA small subunit methyltransferase E</fullName>
        <ecNumber evidence="3">2.1.1.193</ecNumber>
    </recommendedName>
    <alternativeName>
        <fullName evidence="11">16S rRNA m3U1498 methyltransferase</fullName>
    </alternativeName>
</protein>
<gene>
    <name evidence="14" type="ORF">J0M35_10950</name>
</gene>
<organism evidence="14 15">
    <name type="scientific">Candidatus Obscuribacter phosphatis</name>
    <dbReference type="NCBI Taxonomy" id="1906157"/>
    <lineage>
        <taxon>Bacteria</taxon>
        <taxon>Bacillati</taxon>
        <taxon>Candidatus Melainabacteria</taxon>
        <taxon>Candidatus Obscuribacterales</taxon>
        <taxon>Candidatus Obscuribacteraceae</taxon>
        <taxon>Candidatus Obscuribacter</taxon>
    </lineage>
</organism>
<dbReference type="EMBL" id="JAFLCK010000014">
    <property type="protein sequence ID" value="MBN8660875.1"/>
    <property type="molecule type" value="Genomic_DNA"/>
</dbReference>
<dbReference type="InterPro" id="IPR029026">
    <property type="entry name" value="tRNA_m1G_MTases_N"/>
</dbReference>